<dbReference type="PROSITE" id="PS00211">
    <property type="entry name" value="ABC_TRANSPORTER_1"/>
    <property type="match status" value="1"/>
</dbReference>
<dbReference type="Gene3D" id="3.40.50.300">
    <property type="entry name" value="P-loop containing nucleotide triphosphate hydrolases"/>
    <property type="match status" value="1"/>
</dbReference>
<dbReference type="PANTHER" id="PTHR42781">
    <property type="entry name" value="SPERMIDINE/PUTRESCINE IMPORT ATP-BINDING PROTEIN POTA"/>
    <property type="match status" value="1"/>
</dbReference>
<dbReference type="RefSeq" id="WP_246366792.1">
    <property type="nucleotide sequence ID" value="NZ_CBCSGW010000009.1"/>
</dbReference>
<gene>
    <name evidence="5" type="ORF">GC106_51910</name>
</gene>
<evidence type="ECO:0000256" key="2">
    <source>
        <dbReference type="ARBA" id="ARBA00022741"/>
    </source>
</evidence>
<keyword evidence="6" id="KW-1185">Reference proteome</keyword>
<dbReference type="SUPFAM" id="SSF50331">
    <property type="entry name" value="MOP-like"/>
    <property type="match status" value="1"/>
</dbReference>
<evidence type="ECO:0000256" key="1">
    <source>
        <dbReference type="ARBA" id="ARBA00022448"/>
    </source>
</evidence>
<accession>A0ABX2FB14</accession>
<dbReference type="GO" id="GO:0005524">
    <property type="term" value="F:ATP binding"/>
    <property type="evidence" value="ECO:0007669"/>
    <property type="project" value="UniProtKB-KW"/>
</dbReference>
<protein>
    <submittedName>
        <fullName evidence="5">Putrescine transport ATP-binding protein PotA</fullName>
    </submittedName>
</protein>
<dbReference type="PROSITE" id="PS50893">
    <property type="entry name" value="ABC_TRANSPORTER_2"/>
    <property type="match status" value="1"/>
</dbReference>
<dbReference type="SMART" id="SM00382">
    <property type="entry name" value="AAA"/>
    <property type="match status" value="1"/>
</dbReference>
<keyword evidence="1" id="KW-0813">Transport</keyword>
<dbReference type="Pfam" id="PF00005">
    <property type="entry name" value="ABC_tran"/>
    <property type="match status" value="1"/>
</dbReference>
<feature type="domain" description="ABC transporter" evidence="4">
    <location>
        <begin position="21"/>
        <end position="264"/>
    </location>
</feature>
<dbReference type="InterPro" id="IPR013611">
    <property type="entry name" value="Transp-assoc_OB_typ2"/>
</dbReference>
<dbReference type="Proteomes" id="UP000763557">
    <property type="component" value="Unassembled WGS sequence"/>
</dbReference>
<evidence type="ECO:0000313" key="5">
    <source>
        <dbReference type="EMBL" id="NRN67950.1"/>
    </source>
</evidence>
<dbReference type="InterPro" id="IPR017871">
    <property type="entry name" value="ABC_transporter-like_CS"/>
</dbReference>
<name>A0ABX2FB14_9PSEU</name>
<dbReference type="PANTHER" id="PTHR42781:SF4">
    <property type="entry name" value="SPERMIDINE_PUTRESCINE IMPORT ATP-BINDING PROTEIN POTA"/>
    <property type="match status" value="1"/>
</dbReference>
<evidence type="ECO:0000256" key="3">
    <source>
        <dbReference type="ARBA" id="ARBA00022840"/>
    </source>
</evidence>
<dbReference type="InterPro" id="IPR003439">
    <property type="entry name" value="ABC_transporter-like_ATP-bd"/>
</dbReference>
<dbReference type="InterPro" id="IPR008995">
    <property type="entry name" value="Mo/tungstate-bd_C_term_dom"/>
</dbReference>
<dbReference type="EMBL" id="JAAATY010000017">
    <property type="protein sequence ID" value="NRN67950.1"/>
    <property type="molecule type" value="Genomic_DNA"/>
</dbReference>
<dbReference type="InterPro" id="IPR027417">
    <property type="entry name" value="P-loop_NTPase"/>
</dbReference>
<keyword evidence="2" id="KW-0547">Nucleotide-binding</keyword>
<comment type="caution">
    <text evidence="5">The sequence shown here is derived from an EMBL/GenBank/DDBJ whole genome shotgun (WGS) entry which is preliminary data.</text>
</comment>
<proteinExistence type="predicted"/>
<evidence type="ECO:0000259" key="4">
    <source>
        <dbReference type="PROSITE" id="PS50893"/>
    </source>
</evidence>
<dbReference type="InterPro" id="IPR003593">
    <property type="entry name" value="AAA+_ATPase"/>
</dbReference>
<dbReference type="Pfam" id="PF08402">
    <property type="entry name" value="TOBE_2"/>
    <property type="match status" value="1"/>
</dbReference>
<reference evidence="5 6" key="1">
    <citation type="submission" date="2020-01" db="EMBL/GenBank/DDBJ databases">
        <title>Kibdelosporangium persica a novel Actinomycetes from a hot desert in Iran.</title>
        <authorList>
            <person name="Safaei N."/>
            <person name="Zaburannyi N."/>
            <person name="Mueller R."/>
            <person name="Wink J."/>
        </authorList>
    </citation>
    <scope>NUCLEOTIDE SEQUENCE [LARGE SCALE GENOMIC DNA]</scope>
    <source>
        <strain evidence="5 6">4NS15</strain>
    </source>
</reference>
<sequence>MTLMAQDPATRPAAGDETPVVRITGLGKAFRRADGSVAKAIDDVSLDVRPGEFLVLLGPSGCGKTTLLRTIAGLERADTGSVALRGVEVFSAERGIDLPPERRRLSMIFQSYALWPHMTAFDNIAYPLRNARPRPDRATVEKRVQAALEMVGTPELARQYPNQMSGGQQQRIALARAIVGGDDLVLFDEPLSNVDAKVREQLRLELLALQRELGFAAVYVTHDQTEAMELAHRIAVMGDGRVRQLADPATVYRRPVSRYVANFVGTANELVGTVVRHGEGTTTLRTGLGEVTGVRAGLAVGDEAVAVFRPERTRLGADATSGNGNTWPAEVAAVLFLGAQTETVVKAGAHSFRLLGEHDVAEGEQTTVTVREADVLILPADG</sequence>
<keyword evidence="3 5" id="KW-0067">ATP-binding</keyword>
<evidence type="ECO:0000313" key="6">
    <source>
        <dbReference type="Proteomes" id="UP000763557"/>
    </source>
</evidence>
<organism evidence="5 6">
    <name type="scientific">Kibdelosporangium persicum</name>
    <dbReference type="NCBI Taxonomy" id="2698649"/>
    <lineage>
        <taxon>Bacteria</taxon>
        <taxon>Bacillati</taxon>
        <taxon>Actinomycetota</taxon>
        <taxon>Actinomycetes</taxon>
        <taxon>Pseudonocardiales</taxon>
        <taxon>Pseudonocardiaceae</taxon>
        <taxon>Kibdelosporangium</taxon>
    </lineage>
</organism>
<dbReference type="InterPro" id="IPR050093">
    <property type="entry name" value="ABC_SmlMolc_Importer"/>
</dbReference>
<dbReference type="SUPFAM" id="SSF52540">
    <property type="entry name" value="P-loop containing nucleoside triphosphate hydrolases"/>
    <property type="match status" value="1"/>
</dbReference>